<dbReference type="InterPro" id="IPR015068">
    <property type="entry name" value="DUF1877"/>
</dbReference>
<organism evidence="1 2">
    <name type="scientific">Paenactinomyces guangxiensis</name>
    <dbReference type="NCBI Taxonomy" id="1490290"/>
    <lineage>
        <taxon>Bacteria</taxon>
        <taxon>Bacillati</taxon>
        <taxon>Bacillota</taxon>
        <taxon>Bacilli</taxon>
        <taxon>Bacillales</taxon>
        <taxon>Thermoactinomycetaceae</taxon>
        <taxon>Paenactinomyces</taxon>
    </lineage>
</organism>
<name>A0A7W1WR00_9BACL</name>
<dbReference type="SUPFAM" id="SSF111069">
    <property type="entry name" value="Hypothetical protein yfbM"/>
    <property type="match status" value="1"/>
</dbReference>
<proteinExistence type="predicted"/>
<evidence type="ECO:0000313" key="1">
    <source>
        <dbReference type="EMBL" id="MBA4494261.1"/>
    </source>
</evidence>
<dbReference type="Proteomes" id="UP000535491">
    <property type="component" value="Unassembled WGS sequence"/>
</dbReference>
<accession>A0A7W1WR00</accession>
<gene>
    <name evidence="1" type="ORF">H1191_08080</name>
</gene>
<dbReference type="InterPro" id="IPR035944">
    <property type="entry name" value="YfbM-like_sf"/>
</dbReference>
<dbReference type="Pfam" id="PF08974">
    <property type="entry name" value="DUF1877"/>
    <property type="match status" value="1"/>
</dbReference>
<dbReference type="EMBL" id="JACEIQ010000006">
    <property type="protein sequence ID" value="MBA4494261.1"/>
    <property type="molecule type" value="Genomic_DNA"/>
</dbReference>
<protein>
    <submittedName>
        <fullName evidence="1">YfbM family protein</fullName>
    </submittedName>
</protein>
<comment type="caution">
    <text evidence="1">The sequence shown here is derived from an EMBL/GenBank/DDBJ whole genome shotgun (WGS) entry which is preliminary data.</text>
</comment>
<keyword evidence="2" id="KW-1185">Reference proteome</keyword>
<reference evidence="1 2" key="1">
    <citation type="submission" date="2020-07" db="EMBL/GenBank/DDBJ databases">
        <authorList>
            <person name="Feng H."/>
        </authorList>
    </citation>
    <scope>NUCLEOTIDE SEQUENCE [LARGE SCALE GENOMIC DNA]</scope>
    <source>
        <strain evidence="2">s-10</strain>
    </source>
</reference>
<evidence type="ECO:0000313" key="2">
    <source>
        <dbReference type="Proteomes" id="UP000535491"/>
    </source>
</evidence>
<dbReference type="RefSeq" id="WP_181751503.1">
    <property type="nucleotide sequence ID" value="NZ_JACEIQ010000006.1"/>
</dbReference>
<dbReference type="AlphaFoldDB" id="A0A7W1WR00"/>
<sequence length="160" mass="18076">MGMTCYLQQITPERLEAVKNDSSLLPSVINSEENPEEPLDIDKTWQGIHFLLTGEVGGGDPPLANALLGGTVFENASDYIFASFLTSDEVKEVTEALRGISEKELKDRFNTEEMNELKLYPSFNNWIDDDFDYLLGNYKDMVDYYKSAAEKGNPMLVYIL</sequence>
<dbReference type="Gene3D" id="3.40.1760.10">
    <property type="entry name" value="YfbM-like super family"/>
    <property type="match status" value="1"/>
</dbReference>